<reference evidence="2" key="3">
    <citation type="submission" date="2015-04" db="UniProtKB">
        <authorList>
            <consortium name="EnsemblPlants"/>
        </authorList>
    </citation>
    <scope>IDENTIFICATION</scope>
    <source>
        <strain evidence="2">cv. Jemalong A17</strain>
    </source>
</reference>
<dbReference type="Gene3D" id="3.30.40.10">
    <property type="entry name" value="Zinc/RING finger domain, C3HC4 (zinc finger)"/>
    <property type="match status" value="1"/>
</dbReference>
<dbReference type="GO" id="GO:0000151">
    <property type="term" value="C:ubiquitin ligase complex"/>
    <property type="evidence" value="ECO:0000318"/>
    <property type="project" value="GO_Central"/>
</dbReference>
<evidence type="ECO:0000313" key="1">
    <source>
        <dbReference type="EMBL" id="KEH37677.1"/>
    </source>
</evidence>
<dbReference type="AlphaFoldDB" id="A0A072V762"/>
<dbReference type="GO" id="GO:0005737">
    <property type="term" value="C:cytoplasm"/>
    <property type="evidence" value="ECO:0000318"/>
    <property type="project" value="GO_Central"/>
</dbReference>
<name>A0A072V762_MEDTR</name>
<reference evidence="1 3" key="2">
    <citation type="journal article" date="2014" name="BMC Genomics">
        <title>An improved genome release (version Mt4.0) for the model legume Medicago truncatula.</title>
        <authorList>
            <person name="Tang H."/>
            <person name="Krishnakumar V."/>
            <person name="Bidwell S."/>
            <person name="Rosen B."/>
            <person name="Chan A."/>
            <person name="Zhou S."/>
            <person name="Gentzbittel L."/>
            <person name="Childs K.L."/>
            <person name="Yandell M."/>
            <person name="Gundlach H."/>
            <person name="Mayer K.F."/>
            <person name="Schwartz D.C."/>
            <person name="Town C.D."/>
        </authorList>
    </citation>
    <scope>GENOME REANNOTATION</scope>
    <source>
        <strain evidence="1">A17</strain>
        <strain evidence="2 3">cv. Jemalong A17</strain>
    </source>
</reference>
<sequence>MKGAFYIGGSSHAYSSDCMAKYIGSKLEDNMVNIRCPISKCRGSLKAKFCSSIFFRRECFALLINDGTEVVKNSICPNCNRMLCAQCKVPWHEGIECSGFEKLNTDRREKEDGMLTRPAAKKIN</sequence>
<dbReference type="GO" id="GO:0016567">
    <property type="term" value="P:protein ubiquitination"/>
    <property type="evidence" value="ECO:0007669"/>
    <property type="project" value="InterPro"/>
</dbReference>
<proteinExistence type="predicted"/>
<dbReference type="STRING" id="3880.A0A072V762"/>
<dbReference type="HOGENOM" id="CLU_2007275_0_0_1"/>
<organism evidence="1 3">
    <name type="scientific">Medicago truncatula</name>
    <name type="common">Barrel medic</name>
    <name type="synonym">Medicago tribuloides</name>
    <dbReference type="NCBI Taxonomy" id="3880"/>
    <lineage>
        <taxon>Eukaryota</taxon>
        <taxon>Viridiplantae</taxon>
        <taxon>Streptophyta</taxon>
        <taxon>Embryophyta</taxon>
        <taxon>Tracheophyta</taxon>
        <taxon>Spermatophyta</taxon>
        <taxon>Magnoliopsida</taxon>
        <taxon>eudicotyledons</taxon>
        <taxon>Gunneridae</taxon>
        <taxon>Pentapetalae</taxon>
        <taxon>rosids</taxon>
        <taxon>fabids</taxon>
        <taxon>Fabales</taxon>
        <taxon>Fabaceae</taxon>
        <taxon>Papilionoideae</taxon>
        <taxon>50 kb inversion clade</taxon>
        <taxon>NPAAA clade</taxon>
        <taxon>Hologalegina</taxon>
        <taxon>IRL clade</taxon>
        <taxon>Trifolieae</taxon>
        <taxon>Medicago</taxon>
    </lineage>
</organism>
<dbReference type="PANTHER" id="PTHR11685">
    <property type="entry name" value="RBR FAMILY RING FINGER AND IBR DOMAIN-CONTAINING"/>
    <property type="match status" value="1"/>
</dbReference>
<dbReference type="GO" id="GO:0061630">
    <property type="term" value="F:ubiquitin protein ligase activity"/>
    <property type="evidence" value="ECO:0000318"/>
    <property type="project" value="GO_Central"/>
</dbReference>
<protein>
    <submittedName>
        <fullName evidence="1">Zinc finger protein</fullName>
    </submittedName>
</protein>
<reference evidence="1 3" key="1">
    <citation type="journal article" date="2011" name="Nature">
        <title>The Medicago genome provides insight into the evolution of rhizobial symbioses.</title>
        <authorList>
            <person name="Young N.D."/>
            <person name="Debelle F."/>
            <person name="Oldroyd G.E."/>
            <person name="Geurts R."/>
            <person name="Cannon S.B."/>
            <person name="Udvardi M.K."/>
            <person name="Benedito V.A."/>
            <person name="Mayer K.F."/>
            <person name="Gouzy J."/>
            <person name="Schoof H."/>
            <person name="Van de Peer Y."/>
            <person name="Proost S."/>
            <person name="Cook D.R."/>
            <person name="Meyers B.C."/>
            <person name="Spannagl M."/>
            <person name="Cheung F."/>
            <person name="De Mita S."/>
            <person name="Krishnakumar V."/>
            <person name="Gundlach H."/>
            <person name="Zhou S."/>
            <person name="Mudge J."/>
            <person name="Bharti A.K."/>
            <person name="Murray J.D."/>
            <person name="Naoumkina M.A."/>
            <person name="Rosen B."/>
            <person name="Silverstein K.A."/>
            <person name="Tang H."/>
            <person name="Rombauts S."/>
            <person name="Zhao P.X."/>
            <person name="Zhou P."/>
            <person name="Barbe V."/>
            <person name="Bardou P."/>
            <person name="Bechner M."/>
            <person name="Bellec A."/>
            <person name="Berger A."/>
            <person name="Berges H."/>
            <person name="Bidwell S."/>
            <person name="Bisseling T."/>
            <person name="Choisne N."/>
            <person name="Couloux A."/>
            <person name="Denny R."/>
            <person name="Deshpande S."/>
            <person name="Dai X."/>
            <person name="Doyle J.J."/>
            <person name="Dudez A.M."/>
            <person name="Farmer A.D."/>
            <person name="Fouteau S."/>
            <person name="Franken C."/>
            <person name="Gibelin C."/>
            <person name="Gish J."/>
            <person name="Goldstein S."/>
            <person name="Gonzalez A.J."/>
            <person name="Green P.J."/>
            <person name="Hallab A."/>
            <person name="Hartog M."/>
            <person name="Hua A."/>
            <person name="Humphray S.J."/>
            <person name="Jeong D.H."/>
            <person name="Jing Y."/>
            <person name="Jocker A."/>
            <person name="Kenton S.M."/>
            <person name="Kim D.J."/>
            <person name="Klee K."/>
            <person name="Lai H."/>
            <person name="Lang C."/>
            <person name="Lin S."/>
            <person name="Macmil S.L."/>
            <person name="Magdelenat G."/>
            <person name="Matthews L."/>
            <person name="McCorrison J."/>
            <person name="Monaghan E.L."/>
            <person name="Mun J.H."/>
            <person name="Najar F.Z."/>
            <person name="Nicholson C."/>
            <person name="Noirot C."/>
            <person name="O'Bleness M."/>
            <person name="Paule C.R."/>
            <person name="Poulain J."/>
            <person name="Prion F."/>
            <person name="Qin B."/>
            <person name="Qu C."/>
            <person name="Retzel E.F."/>
            <person name="Riddle C."/>
            <person name="Sallet E."/>
            <person name="Samain S."/>
            <person name="Samson N."/>
            <person name="Sanders I."/>
            <person name="Saurat O."/>
            <person name="Scarpelli C."/>
            <person name="Schiex T."/>
            <person name="Segurens B."/>
            <person name="Severin A.J."/>
            <person name="Sherrier D.J."/>
            <person name="Shi R."/>
            <person name="Sims S."/>
            <person name="Singer S.R."/>
            <person name="Sinharoy S."/>
            <person name="Sterck L."/>
            <person name="Viollet A."/>
            <person name="Wang B.B."/>
            <person name="Wang K."/>
            <person name="Wang M."/>
            <person name="Wang X."/>
            <person name="Warfsmann J."/>
            <person name="Weissenbach J."/>
            <person name="White D.D."/>
            <person name="White J.D."/>
            <person name="Wiley G.B."/>
            <person name="Wincker P."/>
            <person name="Xing Y."/>
            <person name="Yang L."/>
            <person name="Yao Z."/>
            <person name="Ying F."/>
            <person name="Zhai J."/>
            <person name="Zhou L."/>
            <person name="Zuber A."/>
            <person name="Denarie J."/>
            <person name="Dixon R.A."/>
            <person name="May G.D."/>
            <person name="Schwartz D.C."/>
            <person name="Rogers J."/>
            <person name="Quetier F."/>
            <person name="Town C.D."/>
            <person name="Roe B.A."/>
        </authorList>
    </citation>
    <scope>NUCLEOTIDE SEQUENCE [LARGE SCALE GENOMIC DNA]</scope>
    <source>
        <strain evidence="1">A17</strain>
        <strain evidence="2 3">cv. Jemalong A17</strain>
    </source>
</reference>
<gene>
    <name evidence="1" type="ordered locus">MTR_2g044360</name>
</gene>
<dbReference type="Proteomes" id="UP000002051">
    <property type="component" value="Chromosome 2"/>
</dbReference>
<dbReference type="InterPro" id="IPR031127">
    <property type="entry name" value="E3_UB_ligase_RBR"/>
</dbReference>
<dbReference type="GO" id="GO:0031624">
    <property type="term" value="F:ubiquitin conjugating enzyme binding"/>
    <property type="evidence" value="ECO:0000318"/>
    <property type="project" value="GO_Central"/>
</dbReference>
<accession>A0A072V762</accession>
<dbReference type="EnsemblPlants" id="KEH37677">
    <property type="protein sequence ID" value="KEH37677"/>
    <property type="gene ID" value="MTR_2g044360"/>
</dbReference>
<evidence type="ECO:0000313" key="2">
    <source>
        <dbReference type="EnsemblPlants" id="KEH37677"/>
    </source>
</evidence>
<evidence type="ECO:0000313" key="3">
    <source>
        <dbReference type="Proteomes" id="UP000002051"/>
    </source>
</evidence>
<dbReference type="InterPro" id="IPR013083">
    <property type="entry name" value="Znf_RING/FYVE/PHD"/>
</dbReference>
<dbReference type="EMBL" id="CM001218">
    <property type="protein sequence ID" value="KEH37677.1"/>
    <property type="molecule type" value="Genomic_DNA"/>
</dbReference>
<keyword evidence="3" id="KW-1185">Reference proteome</keyword>
<dbReference type="GO" id="GO:0006511">
    <property type="term" value="P:ubiquitin-dependent protein catabolic process"/>
    <property type="evidence" value="ECO:0000318"/>
    <property type="project" value="GO_Central"/>
</dbReference>